<dbReference type="GO" id="GO:0016151">
    <property type="term" value="F:nickel cation binding"/>
    <property type="evidence" value="ECO:0007669"/>
    <property type="project" value="InterPro"/>
</dbReference>
<dbReference type="Gene3D" id="2.30.40.10">
    <property type="entry name" value="Urease, subunit C, domain 1"/>
    <property type="match status" value="1"/>
</dbReference>
<dbReference type="InterPro" id="IPR050069">
    <property type="entry name" value="Urease_subunit"/>
</dbReference>
<comment type="caution">
    <text evidence="2">Lacks conserved residue(s) required for the propagation of feature annotation.</text>
</comment>
<name>A0A8H4A0V4_GIGMA</name>
<reference evidence="4 5" key="1">
    <citation type="journal article" date="2019" name="Environ. Microbiol.">
        <title>At the nexus of three kingdoms: the genome of the mycorrhizal fungus Gigaspora margarita provides insights into plant, endobacterial and fungal interactions.</title>
        <authorList>
            <person name="Venice F."/>
            <person name="Ghignone S."/>
            <person name="Salvioli di Fossalunga A."/>
            <person name="Amselem J."/>
            <person name="Novero M."/>
            <person name="Xianan X."/>
            <person name="Sedzielewska Toro K."/>
            <person name="Morin E."/>
            <person name="Lipzen A."/>
            <person name="Grigoriev I.V."/>
            <person name="Henrissat B."/>
            <person name="Martin F.M."/>
            <person name="Bonfante P."/>
        </authorList>
    </citation>
    <scope>NUCLEOTIDE SEQUENCE [LARGE SCALE GENOMIC DNA]</scope>
    <source>
        <strain evidence="4 5">BEG34</strain>
    </source>
</reference>
<dbReference type="InterPro" id="IPR017951">
    <property type="entry name" value="Urease_asu_c"/>
</dbReference>
<dbReference type="SUPFAM" id="SSF51556">
    <property type="entry name" value="Metallo-dependent hydrolases"/>
    <property type="match status" value="1"/>
</dbReference>
<accession>A0A8H4A0V4</accession>
<proteinExistence type="predicted"/>
<dbReference type="InterPro" id="IPR011059">
    <property type="entry name" value="Metal-dep_hydrolase_composite"/>
</dbReference>
<dbReference type="OrthoDB" id="1708534at2759"/>
<sequence length="112" mass="12306">MYSQAFFDTKPEIVIKSGIIVWSQMGDANVSIPTMQPVISRPMFGAYGGAASKNSYAFVSLASIYRVQKYGPRKKVQTVKNCINIGKKVMKLNASLPKIEVGPETYVVKADL</sequence>
<dbReference type="InterPro" id="IPR032466">
    <property type="entry name" value="Metal_Hydrolase"/>
</dbReference>
<evidence type="ECO:0000313" key="4">
    <source>
        <dbReference type="EMBL" id="KAF0376995.1"/>
    </source>
</evidence>
<evidence type="ECO:0000256" key="1">
    <source>
        <dbReference type="ARBA" id="ARBA00022801"/>
    </source>
</evidence>
<dbReference type="PANTHER" id="PTHR33569:SF1">
    <property type="entry name" value="UREASE"/>
    <property type="match status" value="1"/>
</dbReference>
<evidence type="ECO:0000256" key="2">
    <source>
        <dbReference type="PROSITE-ProRule" id="PRU00700"/>
    </source>
</evidence>
<feature type="domain" description="Urease" evidence="3">
    <location>
        <begin position="1"/>
        <end position="112"/>
    </location>
</feature>
<keyword evidence="5" id="KW-1185">Reference proteome</keyword>
<evidence type="ECO:0000313" key="5">
    <source>
        <dbReference type="Proteomes" id="UP000439903"/>
    </source>
</evidence>
<dbReference type="AlphaFoldDB" id="A0A8H4A0V4"/>
<dbReference type="GO" id="GO:0009039">
    <property type="term" value="F:urease activity"/>
    <property type="evidence" value="ECO:0007669"/>
    <property type="project" value="InterPro"/>
</dbReference>
<comment type="caution">
    <text evidence="4">The sequence shown here is derived from an EMBL/GenBank/DDBJ whole genome shotgun (WGS) entry which is preliminary data.</text>
</comment>
<evidence type="ECO:0000259" key="3">
    <source>
        <dbReference type="PROSITE" id="PS51368"/>
    </source>
</evidence>
<dbReference type="PROSITE" id="PS51368">
    <property type="entry name" value="UREASE_3"/>
    <property type="match status" value="1"/>
</dbReference>
<dbReference type="Proteomes" id="UP000439903">
    <property type="component" value="Unassembled WGS sequence"/>
</dbReference>
<dbReference type="EMBL" id="WTPW01002575">
    <property type="protein sequence ID" value="KAF0376995.1"/>
    <property type="molecule type" value="Genomic_DNA"/>
</dbReference>
<keyword evidence="1" id="KW-0378">Hydrolase</keyword>
<dbReference type="Gene3D" id="3.20.20.140">
    <property type="entry name" value="Metal-dependent hydrolases"/>
    <property type="match status" value="1"/>
</dbReference>
<dbReference type="PANTHER" id="PTHR33569">
    <property type="entry name" value="UREASE"/>
    <property type="match status" value="1"/>
</dbReference>
<gene>
    <name evidence="4" type="ORF">F8M41_012681</name>
</gene>
<protein>
    <submittedName>
        <fullName evidence="4">Urease</fullName>
    </submittedName>
</protein>
<organism evidence="4 5">
    <name type="scientific">Gigaspora margarita</name>
    <dbReference type="NCBI Taxonomy" id="4874"/>
    <lineage>
        <taxon>Eukaryota</taxon>
        <taxon>Fungi</taxon>
        <taxon>Fungi incertae sedis</taxon>
        <taxon>Mucoromycota</taxon>
        <taxon>Glomeromycotina</taxon>
        <taxon>Glomeromycetes</taxon>
        <taxon>Diversisporales</taxon>
        <taxon>Gigasporaceae</taxon>
        <taxon>Gigaspora</taxon>
    </lineage>
</organism>